<dbReference type="AlphaFoldDB" id="A0A0D3D9H9"/>
<keyword evidence="3" id="KW-1185">Reference proteome</keyword>
<evidence type="ECO:0000313" key="2">
    <source>
        <dbReference type="EnsemblPlants" id="Bo7g075390.1"/>
    </source>
</evidence>
<evidence type="ECO:0000256" key="1">
    <source>
        <dbReference type="SAM" id="MobiDB-lite"/>
    </source>
</evidence>
<dbReference type="EnsemblPlants" id="Bo7g075390.1">
    <property type="protein sequence ID" value="Bo7g075390.1"/>
    <property type="gene ID" value="Bo7g075390"/>
</dbReference>
<evidence type="ECO:0000313" key="3">
    <source>
        <dbReference type="Proteomes" id="UP000032141"/>
    </source>
</evidence>
<organism evidence="2 3">
    <name type="scientific">Brassica oleracea var. oleracea</name>
    <dbReference type="NCBI Taxonomy" id="109376"/>
    <lineage>
        <taxon>Eukaryota</taxon>
        <taxon>Viridiplantae</taxon>
        <taxon>Streptophyta</taxon>
        <taxon>Embryophyta</taxon>
        <taxon>Tracheophyta</taxon>
        <taxon>Spermatophyta</taxon>
        <taxon>Magnoliopsida</taxon>
        <taxon>eudicotyledons</taxon>
        <taxon>Gunneridae</taxon>
        <taxon>Pentapetalae</taxon>
        <taxon>rosids</taxon>
        <taxon>malvids</taxon>
        <taxon>Brassicales</taxon>
        <taxon>Brassicaceae</taxon>
        <taxon>Brassiceae</taxon>
        <taxon>Brassica</taxon>
    </lineage>
</organism>
<feature type="region of interest" description="Disordered" evidence="1">
    <location>
        <begin position="1"/>
        <end position="82"/>
    </location>
</feature>
<dbReference type="HOGENOM" id="CLU_2561465_0_0_1"/>
<sequence>MKSADEIRTTRQSQRPNLFHAAASRLLPPMVSPPPEADRSDVEELSNLVTRQYQTSFSRRSTKGKLRSGKAETLKRRLSPPP</sequence>
<dbReference type="Proteomes" id="UP000032141">
    <property type="component" value="Chromosome C7"/>
</dbReference>
<accession>A0A0D3D9H9</accession>
<reference evidence="2 3" key="1">
    <citation type="journal article" date="2014" name="Genome Biol.">
        <title>Transcriptome and methylome profiling reveals relics of genome dominance in the mesopolyploid Brassica oleracea.</title>
        <authorList>
            <person name="Parkin I.A."/>
            <person name="Koh C."/>
            <person name="Tang H."/>
            <person name="Robinson S.J."/>
            <person name="Kagale S."/>
            <person name="Clarke W.E."/>
            <person name="Town C.D."/>
            <person name="Nixon J."/>
            <person name="Krishnakumar V."/>
            <person name="Bidwell S.L."/>
            <person name="Denoeud F."/>
            <person name="Belcram H."/>
            <person name="Links M.G."/>
            <person name="Just J."/>
            <person name="Clarke C."/>
            <person name="Bender T."/>
            <person name="Huebert T."/>
            <person name="Mason A.S."/>
            <person name="Pires J.C."/>
            <person name="Barker G."/>
            <person name="Moore J."/>
            <person name="Walley P.G."/>
            <person name="Manoli S."/>
            <person name="Batley J."/>
            <person name="Edwards D."/>
            <person name="Nelson M.N."/>
            <person name="Wang X."/>
            <person name="Paterson A.H."/>
            <person name="King G."/>
            <person name="Bancroft I."/>
            <person name="Chalhoub B."/>
            <person name="Sharpe A.G."/>
        </authorList>
    </citation>
    <scope>NUCLEOTIDE SEQUENCE</scope>
    <source>
        <strain evidence="2 3">cv. TO1000</strain>
    </source>
</reference>
<protein>
    <submittedName>
        <fullName evidence="2">Uncharacterized protein</fullName>
    </submittedName>
</protein>
<proteinExistence type="predicted"/>
<name>A0A0D3D9H9_BRAOL</name>
<dbReference type="Gramene" id="Bo7g075390.1">
    <property type="protein sequence ID" value="Bo7g075390.1"/>
    <property type="gene ID" value="Bo7g075390"/>
</dbReference>
<reference evidence="2" key="2">
    <citation type="submission" date="2015-03" db="UniProtKB">
        <authorList>
            <consortium name="EnsemblPlants"/>
        </authorList>
    </citation>
    <scope>IDENTIFICATION</scope>
</reference>
<feature type="compositionally biased region" description="Polar residues" evidence="1">
    <location>
        <begin position="47"/>
        <end position="59"/>
    </location>
</feature>